<feature type="compositionally biased region" description="Basic and acidic residues" evidence="1">
    <location>
        <begin position="190"/>
        <end position="200"/>
    </location>
</feature>
<dbReference type="InterPro" id="IPR018490">
    <property type="entry name" value="cNMP-bd_dom_sf"/>
</dbReference>
<keyword evidence="2" id="KW-0472">Membrane</keyword>
<comment type="caution">
    <text evidence="4">The sequence shown here is derived from an EMBL/GenBank/DDBJ whole genome shotgun (WGS) entry which is preliminary data.</text>
</comment>
<dbReference type="InterPro" id="IPR014710">
    <property type="entry name" value="RmlC-like_jellyroll"/>
</dbReference>
<name>A0AAE1DS38_9GAST</name>
<feature type="region of interest" description="Disordered" evidence="1">
    <location>
        <begin position="173"/>
        <end position="200"/>
    </location>
</feature>
<dbReference type="EMBL" id="JAWDGP010002823">
    <property type="protein sequence ID" value="KAK3779623.1"/>
    <property type="molecule type" value="Genomic_DNA"/>
</dbReference>
<sequence>METRTKKEKRAKKVERQTDMQTGTKPRRVGEVFFFYVTEIVGGLWTLVTGPRINSSWLKMAFQPGTTRVSLPPPNVKCSQFPATVAKPSSSYGFGFRPNRGAHAPHLGAGYWENRVPFLDSQRLAAAAPSRGMGVSVGEYLDSRYRRAEPVTPQNSVLSDGYLSGRCLESSKHDHLKSGLSKKPVQKVKNTKENKDHRMKAEAREIHRTQTINMKGDMTRRQNTPQEAKDFHDLFDHTGKTSDSKGNMRHFRWSTSALEDASKQAKPDQAESNEVNRKIGPRFKNLCVRSEFTFSTYDFYNKHNSDSWFSSSIPRRNNSPADTTLMDEESKITELRNYKRFFSHGRIEELVKGWAQEAYKARALQIMLSGGAKEEDEDEPVAPLLVHLKKQQTSSDAFPAIFTSMRRGSIPPKQIRKSSVFYALPSFEHLPEQERMRRRKIRNFRWYSHMIRAMVRLSANMRQLSRDLTHKSAYSEFLYILAGARTHDGQEGRTGEGGGGKSGEPQLLFDKSWFSRGRARSRMPPWAIEVMSRPPDMRSPQQVIHLKQLLATMKSFRENMTEDMRTKMCEVVRYTKCDKGRVVLRQGHVGHDFYFIFSGSVFIQIDIYDPIQEETRTSVENVLRMGEGFGEIALLGDGHRTASVICKEPTELCQIDKATFLEVCPALFSQLLRDKVNFAKQFPLFSLWDPDDLQKLCFLSQVLDVPHSTVIEANWARPDFAYFVMKGRVSMLKEFDVTDIEEKARTTRGVQNDTDQAKNPEPDEDKIKRKKYTMFANVGTLATGAHTELAVLSLEPPKDITPIALVSEGARLLRITVRTFRRIAPRKLCEEYLRKTYKRRTFPSEEDLRNLYLADKSWSAFRRTILQTQLLGQSGALLATMPATLKGSSGWSRWPGYAVRRKKGKTPAKLTLFNHEEYERQEKQFPRRDLQLEGIYEEEEEEDDYDADDDTDRIDEIGYFYDSESSDDPFLRTPIKTPLDDYIDQVKLESDRSNTQDPPKCGSVSSWRKRLPPN</sequence>
<feature type="region of interest" description="Disordered" evidence="1">
    <location>
        <begin position="746"/>
        <end position="765"/>
    </location>
</feature>
<protein>
    <recommendedName>
        <fullName evidence="3">Cyclic nucleotide-binding domain-containing protein</fullName>
    </recommendedName>
</protein>
<keyword evidence="2" id="KW-0812">Transmembrane</keyword>
<feature type="transmembrane region" description="Helical" evidence="2">
    <location>
        <begin position="29"/>
        <end position="48"/>
    </location>
</feature>
<dbReference type="PROSITE" id="PS00889">
    <property type="entry name" value="CNMP_BINDING_2"/>
    <property type="match status" value="1"/>
</dbReference>
<dbReference type="CDD" id="cd00038">
    <property type="entry name" value="CAP_ED"/>
    <property type="match status" value="1"/>
</dbReference>
<gene>
    <name evidence="4" type="ORF">RRG08_000093</name>
</gene>
<evidence type="ECO:0000259" key="3">
    <source>
        <dbReference type="PROSITE" id="PS50042"/>
    </source>
</evidence>
<dbReference type="AlphaFoldDB" id="A0AAE1DS38"/>
<dbReference type="PROSITE" id="PS50042">
    <property type="entry name" value="CNMP_BINDING_3"/>
    <property type="match status" value="1"/>
</dbReference>
<evidence type="ECO:0000313" key="4">
    <source>
        <dbReference type="EMBL" id="KAK3779623.1"/>
    </source>
</evidence>
<dbReference type="PANTHER" id="PTHR23011">
    <property type="entry name" value="CYCLIC NUCLEOTIDE-BINDING DOMAIN CONTAINING PROTEIN"/>
    <property type="match status" value="1"/>
</dbReference>
<dbReference type="Gene3D" id="2.60.120.10">
    <property type="entry name" value="Jelly Rolls"/>
    <property type="match status" value="2"/>
</dbReference>
<dbReference type="PANTHER" id="PTHR23011:SF42">
    <property type="entry name" value="CYCLIC NUCLEOTIDE-BINDING DOMAIN-CONTAINING PROTEIN"/>
    <property type="match status" value="1"/>
</dbReference>
<accession>A0AAE1DS38</accession>
<evidence type="ECO:0000313" key="5">
    <source>
        <dbReference type="Proteomes" id="UP001283361"/>
    </source>
</evidence>
<feature type="compositionally biased region" description="Basic and acidic residues" evidence="1">
    <location>
        <begin position="755"/>
        <end position="765"/>
    </location>
</feature>
<organism evidence="4 5">
    <name type="scientific">Elysia crispata</name>
    <name type="common">lettuce slug</name>
    <dbReference type="NCBI Taxonomy" id="231223"/>
    <lineage>
        <taxon>Eukaryota</taxon>
        <taxon>Metazoa</taxon>
        <taxon>Spiralia</taxon>
        <taxon>Lophotrochozoa</taxon>
        <taxon>Mollusca</taxon>
        <taxon>Gastropoda</taxon>
        <taxon>Heterobranchia</taxon>
        <taxon>Euthyneura</taxon>
        <taxon>Panpulmonata</taxon>
        <taxon>Sacoglossa</taxon>
        <taxon>Placobranchoidea</taxon>
        <taxon>Plakobranchidae</taxon>
        <taxon>Elysia</taxon>
    </lineage>
</organism>
<evidence type="ECO:0000256" key="1">
    <source>
        <dbReference type="SAM" id="MobiDB-lite"/>
    </source>
</evidence>
<dbReference type="SMART" id="SM00100">
    <property type="entry name" value="cNMP"/>
    <property type="match status" value="1"/>
</dbReference>
<feature type="domain" description="Cyclic nucleotide-binding" evidence="3">
    <location>
        <begin position="556"/>
        <end position="681"/>
    </location>
</feature>
<keyword evidence="2" id="KW-1133">Transmembrane helix</keyword>
<dbReference type="Proteomes" id="UP001283361">
    <property type="component" value="Unassembled WGS sequence"/>
</dbReference>
<feature type="region of interest" description="Disordered" evidence="1">
    <location>
        <begin position="1"/>
        <end position="23"/>
    </location>
</feature>
<feature type="compositionally biased region" description="Basic residues" evidence="1">
    <location>
        <begin position="1"/>
        <end position="13"/>
    </location>
</feature>
<dbReference type="InterPro" id="IPR018488">
    <property type="entry name" value="cNMP-bd_CS"/>
</dbReference>
<dbReference type="Pfam" id="PF00027">
    <property type="entry name" value="cNMP_binding"/>
    <property type="match status" value="1"/>
</dbReference>
<dbReference type="SUPFAM" id="SSF51206">
    <property type="entry name" value="cAMP-binding domain-like"/>
    <property type="match status" value="2"/>
</dbReference>
<keyword evidence="5" id="KW-1185">Reference proteome</keyword>
<dbReference type="InterPro" id="IPR000595">
    <property type="entry name" value="cNMP-bd_dom"/>
</dbReference>
<evidence type="ECO:0000256" key="2">
    <source>
        <dbReference type="SAM" id="Phobius"/>
    </source>
</evidence>
<feature type="region of interest" description="Disordered" evidence="1">
    <location>
        <begin position="986"/>
        <end position="1014"/>
    </location>
</feature>
<reference evidence="4" key="1">
    <citation type="journal article" date="2023" name="G3 (Bethesda)">
        <title>A reference genome for the long-term kleptoplast-retaining sea slug Elysia crispata morphotype clarki.</title>
        <authorList>
            <person name="Eastman K.E."/>
            <person name="Pendleton A.L."/>
            <person name="Shaikh M.A."/>
            <person name="Suttiyut T."/>
            <person name="Ogas R."/>
            <person name="Tomko P."/>
            <person name="Gavelis G."/>
            <person name="Widhalm J.R."/>
            <person name="Wisecaver J.H."/>
        </authorList>
    </citation>
    <scope>NUCLEOTIDE SEQUENCE</scope>
    <source>
        <strain evidence="4">ECLA1</strain>
    </source>
</reference>
<proteinExistence type="predicted"/>